<dbReference type="RefSeq" id="WP_084283250.1">
    <property type="nucleotide sequence ID" value="NZ_FWXJ01000005.1"/>
</dbReference>
<organism evidence="3 4">
    <name type="scientific">Polynucleobacter kasalickyi</name>
    <dbReference type="NCBI Taxonomy" id="1938817"/>
    <lineage>
        <taxon>Bacteria</taxon>
        <taxon>Pseudomonadati</taxon>
        <taxon>Pseudomonadota</taxon>
        <taxon>Betaproteobacteria</taxon>
        <taxon>Burkholderiales</taxon>
        <taxon>Burkholderiaceae</taxon>
        <taxon>Polynucleobacter</taxon>
    </lineage>
</organism>
<reference evidence="3 4" key="1">
    <citation type="submission" date="2017-04" db="EMBL/GenBank/DDBJ databases">
        <authorList>
            <person name="Afonso C.L."/>
            <person name="Miller P.J."/>
            <person name="Scott M.A."/>
            <person name="Spackman E."/>
            <person name="Goraichik I."/>
            <person name="Dimitrov K.M."/>
            <person name="Suarez D.L."/>
            <person name="Swayne D.E."/>
        </authorList>
    </citation>
    <scope>NUCLEOTIDE SEQUENCE [LARGE SCALE GENOMIC DNA]</scope>
    <source>
        <strain evidence="3 4">VK13</strain>
    </source>
</reference>
<accession>A0A1W1ZFP7</accession>
<evidence type="ECO:0000313" key="3">
    <source>
        <dbReference type="EMBL" id="SMC47217.1"/>
    </source>
</evidence>
<dbReference type="AlphaFoldDB" id="A0A1W1ZFP7"/>
<evidence type="ECO:0000259" key="1">
    <source>
        <dbReference type="Pfam" id="PF01408"/>
    </source>
</evidence>
<dbReference type="Proteomes" id="UP000192708">
    <property type="component" value="Unassembled WGS sequence"/>
</dbReference>
<protein>
    <submittedName>
        <fullName evidence="3">Predicted dehydrogenase</fullName>
    </submittedName>
</protein>
<dbReference type="InterPro" id="IPR051450">
    <property type="entry name" value="Gfo/Idh/MocA_Oxidoreductases"/>
</dbReference>
<dbReference type="PANTHER" id="PTHR43377">
    <property type="entry name" value="BILIVERDIN REDUCTASE A"/>
    <property type="match status" value="1"/>
</dbReference>
<dbReference type="GO" id="GO:0000166">
    <property type="term" value="F:nucleotide binding"/>
    <property type="evidence" value="ECO:0007669"/>
    <property type="project" value="InterPro"/>
</dbReference>
<dbReference type="InterPro" id="IPR055170">
    <property type="entry name" value="GFO_IDH_MocA-like_dom"/>
</dbReference>
<evidence type="ECO:0000313" key="4">
    <source>
        <dbReference type="Proteomes" id="UP000192708"/>
    </source>
</evidence>
<dbReference type="Gene3D" id="3.40.50.720">
    <property type="entry name" value="NAD(P)-binding Rossmann-like Domain"/>
    <property type="match status" value="1"/>
</dbReference>
<gene>
    <name evidence="3" type="ORF">SAMN06296008_10590</name>
</gene>
<sequence length="337" mass="36603">MNPVNVAVIGYGWWGKIITATLQASEFLNVVMVVENDPKVAVQATTDGSTMGFEVGAEFKNAIENPAVEAIILCTPHQFHANQIQLAANAGKHVFCEKPLCLTFTDAQAAIEACNKAGVKLGIGHERRFEPAIVALREEIAKGTLGTILQIEANFSQDKFFALPKDNWRLSNKFAPVGPLTATGIHLVDLAIAIFGPAKEVWARLATRGSDFENGDTLGIMLAFEGGANALISAILATPFDGRFCVYGSHGWIEIRDNTHPENPTGWNVTTQLRGQERTTHFMPPAPTVRFNLEAFAKGIRGVSPYPVQQAEMLANVAALEAIMRSVETKQLEIVKH</sequence>
<dbReference type="PANTHER" id="PTHR43377:SF1">
    <property type="entry name" value="BILIVERDIN REDUCTASE A"/>
    <property type="match status" value="1"/>
</dbReference>
<dbReference type="STRING" id="1938817.SAMN06296008_10590"/>
<keyword evidence="4" id="KW-1185">Reference proteome</keyword>
<dbReference type="Pfam" id="PF01408">
    <property type="entry name" value="GFO_IDH_MocA"/>
    <property type="match status" value="1"/>
</dbReference>
<dbReference type="InterPro" id="IPR036291">
    <property type="entry name" value="NAD(P)-bd_dom_sf"/>
</dbReference>
<dbReference type="Pfam" id="PF22725">
    <property type="entry name" value="GFO_IDH_MocA_C3"/>
    <property type="match status" value="1"/>
</dbReference>
<dbReference type="SUPFAM" id="SSF51735">
    <property type="entry name" value="NAD(P)-binding Rossmann-fold domains"/>
    <property type="match status" value="1"/>
</dbReference>
<dbReference type="SUPFAM" id="SSF55347">
    <property type="entry name" value="Glyceraldehyde-3-phosphate dehydrogenase-like, C-terminal domain"/>
    <property type="match status" value="1"/>
</dbReference>
<proteinExistence type="predicted"/>
<name>A0A1W1ZFP7_9BURK</name>
<dbReference type="EMBL" id="FWXJ01000005">
    <property type="protein sequence ID" value="SMC47217.1"/>
    <property type="molecule type" value="Genomic_DNA"/>
</dbReference>
<feature type="domain" description="Gfo/Idh/MocA-like oxidoreductase N-terminal" evidence="1">
    <location>
        <begin position="4"/>
        <end position="125"/>
    </location>
</feature>
<dbReference type="OrthoDB" id="8565814at2"/>
<dbReference type="InterPro" id="IPR000683">
    <property type="entry name" value="Gfo/Idh/MocA-like_OxRdtase_N"/>
</dbReference>
<feature type="domain" description="GFO/IDH/MocA-like oxidoreductase" evidence="2">
    <location>
        <begin position="134"/>
        <end position="254"/>
    </location>
</feature>
<evidence type="ECO:0000259" key="2">
    <source>
        <dbReference type="Pfam" id="PF22725"/>
    </source>
</evidence>
<dbReference type="Gene3D" id="3.30.360.10">
    <property type="entry name" value="Dihydrodipicolinate Reductase, domain 2"/>
    <property type="match status" value="1"/>
</dbReference>